<evidence type="ECO:0000256" key="6">
    <source>
        <dbReference type="PROSITE-ProRule" id="PRU00433"/>
    </source>
</evidence>
<evidence type="ECO:0000256" key="4">
    <source>
        <dbReference type="ARBA" id="ARBA00022982"/>
    </source>
</evidence>
<dbReference type="InterPro" id="IPR009056">
    <property type="entry name" value="Cyt_c-like_dom"/>
</dbReference>
<evidence type="ECO:0000313" key="9">
    <source>
        <dbReference type="EMBL" id="QSO46455.1"/>
    </source>
</evidence>
<dbReference type="InterPro" id="IPR051811">
    <property type="entry name" value="Cytochrome_c550/c551-like"/>
</dbReference>
<keyword evidence="7" id="KW-1133">Transmembrane helix</keyword>
<dbReference type="AlphaFoldDB" id="A0A9X7VXM7"/>
<keyword evidence="10" id="KW-1185">Reference proteome</keyword>
<dbReference type="Gene3D" id="1.10.760.10">
    <property type="entry name" value="Cytochrome c-like domain"/>
    <property type="match status" value="1"/>
</dbReference>
<gene>
    <name evidence="9" type="ORF">JZ786_18570</name>
</gene>
<reference evidence="9 10" key="1">
    <citation type="submission" date="2021-02" db="EMBL/GenBank/DDBJ databases">
        <title>Alicyclobacillus curvatus sp. nov. and Alicyclobacillus mengziensis sp. nov., two acidophilic bacteria isolated from acid mine drainage.</title>
        <authorList>
            <person name="Huang Y."/>
        </authorList>
    </citation>
    <scope>NUCLEOTIDE SEQUENCE [LARGE SCALE GENOMIC DNA]</scope>
    <source>
        <strain evidence="9 10">S30H14</strain>
    </source>
</reference>
<dbReference type="PROSITE" id="PS51007">
    <property type="entry name" value="CYTC"/>
    <property type="match status" value="1"/>
</dbReference>
<protein>
    <submittedName>
        <fullName evidence="9">Cytochrome c</fullName>
    </submittedName>
</protein>
<dbReference type="PROSITE" id="PS51257">
    <property type="entry name" value="PROKAR_LIPOPROTEIN"/>
    <property type="match status" value="1"/>
</dbReference>
<keyword evidence="2 6" id="KW-0349">Heme</keyword>
<keyword evidence="7" id="KW-0472">Membrane</keyword>
<keyword evidence="1" id="KW-0813">Transport</keyword>
<evidence type="ECO:0000313" key="10">
    <source>
        <dbReference type="Proteomes" id="UP000663505"/>
    </source>
</evidence>
<evidence type="ECO:0000256" key="3">
    <source>
        <dbReference type="ARBA" id="ARBA00022723"/>
    </source>
</evidence>
<dbReference type="KEGG" id="afx:JZ786_18570"/>
<proteinExistence type="predicted"/>
<dbReference type="EMBL" id="CP071182">
    <property type="protein sequence ID" value="QSO46455.1"/>
    <property type="molecule type" value="Genomic_DNA"/>
</dbReference>
<evidence type="ECO:0000256" key="1">
    <source>
        <dbReference type="ARBA" id="ARBA00022448"/>
    </source>
</evidence>
<dbReference type="GO" id="GO:0020037">
    <property type="term" value="F:heme binding"/>
    <property type="evidence" value="ECO:0007669"/>
    <property type="project" value="InterPro"/>
</dbReference>
<feature type="transmembrane region" description="Helical" evidence="7">
    <location>
        <begin position="7"/>
        <end position="26"/>
    </location>
</feature>
<dbReference type="Pfam" id="PF13442">
    <property type="entry name" value="Cytochrome_CBB3"/>
    <property type="match status" value="1"/>
</dbReference>
<dbReference type="PANTHER" id="PTHR37823:SF1">
    <property type="entry name" value="CYTOCHROME C-553-LIKE"/>
    <property type="match status" value="1"/>
</dbReference>
<keyword evidence="3 6" id="KW-0479">Metal-binding</keyword>
<evidence type="ECO:0000256" key="2">
    <source>
        <dbReference type="ARBA" id="ARBA00022617"/>
    </source>
</evidence>
<dbReference type="SUPFAM" id="SSF46626">
    <property type="entry name" value="Cytochrome c"/>
    <property type="match status" value="1"/>
</dbReference>
<keyword evidence="4" id="KW-0249">Electron transport</keyword>
<dbReference type="GO" id="GO:0046872">
    <property type="term" value="F:metal ion binding"/>
    <property type="evidence" value="ECO:0007669"/>
    <property type="project" value="UniProtKB-KW"/>
</dbReference>
<dbReference type="GO" id="GO:0009055">
    <property type="term" value="F:electron transfer activity"/>
    <property type="evidence" value="ECO:0007669"/>
    <property type="project" value="InterPro"/>
</dbReference>
<dbReference type="RefSeq" id="WP_206655824.1">
    <property type="nucleotide sequence ID" value="NZ_CP071182.1"/>
</dbReference>
<feature type="domain" description="Cytochrome c" evidence="8">
    <location>
        <begin position="54"/>
        <end position="136"/>
    </location>
</feature>
<sequence>MQYRRKVKLYAGGIGLIIAIAGFVVGCGTSGGANATNNASGNGNTSQPAATLTGDATQGVRLFQQSCSMCHSTGTNTVVGPGLQGIMNKSKLPNGKPVTDENVMNWIRTGGGGMPGFPQLTNQQRADIVAYLKTLS</sequence>
<name>A0A9X7VXM7_9BACL</name>
<evidence type="ECO:0000256" key="7">
    <source>
        <dbReference type="SAM" id="Phobius"/>
    </source>
</evidence>
<keyword evidence="7" id="KW-0812">Transmembrane</keyword>
<dbReference type="Proteomes" id="UP000663505">
    <property type="component" value="Chromosome"/>
</dbReference>
<dbReference type="InterPro" id="IPR036909">
    <property type="entry name" value="Cyt_c-like_dom_sf"/>
</dbReference>
<dbReference type="PANTHER" id="PTHR37823">
    <property type="entry name" value="CYTOCHROME C-553-LIKE"/>
    <property type="match status" value="1"/>
</dbReference>
<evidence type="ECO:0000256" key="5">
    <source>
        <dbReference type="ARBA" id="ARBA00023004"/>
    </source>
</evidence>
<organism evidence="9 10">
    <name type="scientific">Alicyclobacillus mengziensis</name>
    <dbReference type="NCBI Taxonomy" id="2931921"/>
    <lineage>
        <taxon>Bacteria</taxon>
        <taxon>Bacillati</taxon>
        <taxon>Bacillota</taxon>
        <taxon>Bacilli</taxon>
        <taxon>Bacillales</taxon>
        <taxon>Alicyclobacillaceae</taxon>
        <taxon>Alicyclobacillus</taxon>
    </lineage>
</organism>
<evidence type="ECO:0000259" key="8">
    <source>
        <dbReference type="PROSITE" id="PS51007"/>
    </source>
</evidence>
<keyword evidence="5 6" id="KW-0408">Iron</keyword>
<accession>A0A9X7VXM7</accession>